<name>A0A820PUR3_9BILA</name>
<evidence type="ECO:0000313" key="2">
    <source>
        <dbReference type="Proteomes" id="UP000663868"/>
    </source>
</evidence>
<reference evidence="1" key="1">
    <citation type="submission" date="2021-02" db="EMBL/GenBank/DDBJ databases">
        <authorList>
            <person name="Nowell W R."/>
        </authorList>
    </citation>
    <scope>NUCLEOTIDE SEQUENCE</scope>
</reference>
<sequence length="63" mass="7297">MNQSDIHLLDLPVEILLAIFKKLGTIDVFYSLWNIGNNRLDNFLRDETLTNYIDLTSVDDITI</sequence>
<feature type="non-terminal residue" evidence="1">
    <location>
        <position position="63"/>
    </location>
</feature>
<comment type="caution">
    <text evidence="1">The sequence shown here is derived from an EMBL/GenBank/DDBJ whole genome shotgun (WGS) entry which is preliminary data.</text>
</comment>
<dbReference type="Proteomes" id="UP000663868">
    <property type="component" value="Unassembled WGS sequence"/>
</dbReference>
<dbReference type="EMBL" id="CAJOBB010025741">
    <property type="protein sequence ID" value="CAF4410767.1"/>
    <property type="molecule type" value="Genomic_DNA"/>
</dbReference>
<protein>
    <recommendedName>
        <fullName evidence="3">F-box domain-containing protein</fullName>
    </recommendedName>
</protein>
<proteinExistence type="predicted"/>
<gene>
    <name evidence="1" type="ORF">KXQ929_LOCUS51577</name>
</gene>
<organism evidence="1 2">
    <name type="scientific">Adineta steineri</name>
    <dbReference type="NCBI Taxonomy" id="433720"/>
    <lineage>
        <taxon>Eukaryota</taxon>
        <taxon>Metazoa</taxon>
        <taxon>Spiralia</taxon>
        <taxon>Gnathifera</taxon>
        <taxon>Rotifera</taxon>
        <taxon>Eurotatoria</taxon>
        <taxon>Bdelloidea</taxon>
        <taxon>Adinetida</taxon>
        <taxon>Adinetidae</taxon>
        <taxon>Adineta</taxon>
    </lineage>
</organism>
<accession>A0A820PUR3</accession>
<dbReference type="AlphaFoldDB" id="A0A820PUR3"/>
<evidence type="ECO:0008006" key="3">
    <source>
        <dbReference type="Google" id="ProtNLM"/>
    </source>
</evidence>
<evidence type="ECO:0000313" key="1">
    <source>
        <dbReference type="EMBL" id="CAF4410767.1"/>
    </source>
</evidence>